<dbReference type="GO" id="GO:0004316">
    <property type="term" value="F:3-oxoacyl-[acyl-carrier-protein] reductase (NADPH) activity"/>
    <property type="evidence" value="ECO:0007669"/>
    <property type="project" value="UniProtKB-EC"/>
</dbReference>
<dbReference type="InterPro" id="IPR002347">
    <property type="entry name" value="SDR_fam"/>
</dbReference>
<dbReference type="InterPro" id="IPR036047">
    <property type="entry name" value="F-box-like_dom_sf"/>
</dbReference>
<sequence>MASKRVEQIAAHLNFPKGMLAGQVAIVTGSGQGIGAETARLFANEGAKVVISDIDAAKAKKVADDINASGGQAVAIPGDMLDDKYLTELVKKTAEFGNGKINIIVNNAGYTWDGVIHKTTDKQWDTIIALHNTQPFKLVRAASPYFRVKDGAPRSIVNISSTSGLHGNAGQANYALAKAGVTGLTKTIAKEWGPAFGVRANTVAFGFIMTRLTAAKEEGAFVTTPDGEKVALGIPQAQKAAREDGDAAFKDIPLGRPGTATEAASAILAVVSPLFSLVRRRAFHVCVNTISTAITPRTTVNTMEELPTTLIDLLSNAIVLRQTAPYIPIASLLALSATCRTFRDIITTQKDVWRYLDLTETAQIDTSPIDVGGVTWRTERMDESLTEDDFYAGPLRGICSHLHQRSILSFVQTLVLDGLSVPADLVREIVTEDRYNVRVLSIREAKHLNVSILQQVLRYIVRPTRAAGTPKLKALYFFGPKDAARYMIGQQQRLEGSQALGVMASEGAQIGAEWNQRSSDTLSTSLGDEETKWYNATGRALRKPQSDWPDTLVACLGLICFDAVLCRGPRHDITKVQSREFLQPTLATVALGPAGCEICHTCPEGPTVFGCSTASASPLLGPVPTHASNVRAAQYPHRRCKDGSMPKLILRCEDCLRGRWCERCNRWWCENCYEEPVSRAHLRTELQQIEAREDMQRNGWNGTAPGQPVKVYSKLCVEHCLVSEMMSGAGSNGMWG</sequence>
<evidence type="ECO:0000313" key="6">
    <source>
        <dbReference type="Proteomes" id="UP001175353"/>
    </source>
</evidence>
<gene>
    <name evidence="5" type="ORF">LTR91_007964</name>
</gene>
<accession>A0AAN6QVR1</accession>
<comment type="caution">
    <text evidence="5">The sequence shown here is derived from an EMBL/GenBank/DDBJ whole genome shotgun (WGS) entry which is preliminary data.</text>
</comment>
<evidence type="ECO:0000256" key="1">
    <source>
        <dbReference type="ARBA" id="ARBA00006484"/>
    </source>
</evidence>
<evidence type="ECO:0000256" key="2">
    <source>
        <dbReference type="ARBA" id="ARBA00012948"/>
    </source>
</evidence>
<feature type="domain" description="Ketoreductase" evidence="4">
    <location>
        <begin position="23"/>
        <end position="195"/>
    </location>
</feature>
<dbReference type="InterPro" id="IPR036291">
    <property type="entry name" value="NAD(P)-bd_dom_sf"/>
</dbReference>
<dbReference type="Gene3D" id="3.40.50.720">
    <property type="entry name" value="NAD(P)-binding Rossmann-like Domain"/>
    <property type="match status" value="1"/>
</dbReference>
<comment type="catalytic activity">
    <reaction evidence="3">
        <text>a (3R)-hydroxyacyl-[ACP] + NADP(+) = a 3-oxoacyl-[ACP] + NADPH + H(+)</text>
        <dbReference type="Rhea" id="RHEA:17397"/>
        <dbReference type="Rhea" id="RHEA-COMP:9916"/>
        <dbReference type="Rhea" id="RHEA-COMP:9945"/>
        <dbReference type="ChEBI" id="CHEBI:15378"/>
        <dbReference type="ChEBI" id="CHEBI:57783"/>
        <dbReference type="ChEBI" id="CHEBI:58349"/>
        <dbReference type="ChEBI" id="CHEBI:78776"/>
        <dbReference type="ChEBI" id="CHEBI:78827"/>
        <dbReference type="EC" id="1.1.1.100"/>
    </reaction>
</comment>
<protein>
    <recommendedName>
        <fullName evidence="2">3-oxoacyl-[acyl-carrier-protein] reductase</fullName>
        <ecNumber evidence="2">1.1.1.100</ecNumber>
    </recommendedName>
</protein>
<dbReference type="SMART" id="SM00822">
    <property type="entry name" value="PKS_KR"/>
    <property type="match status" value="1"/>
</dbReference>
<name>A0AAN6QVR1_9PEZI</name>
<comment type="similarity">
    <text evidence="1">Belongs to the short-chain dehydrogenases/reductases (SDR) family.</text>
</comment>
<organism evidence="5 6">
    <name type="scientific">Friedmanniomyces endolithicus</name>
    <dbReference type="NCBI Taxonomy" id="329885"/>
    <lineage>
        <taxon>Eukaryota</taxon>
        <taxon>Fungi</taxon>
        <taxon>Dikarya</taxon>
        <taxon>Ascomycota</taxon>
        <taxon>Pezizomycotina</taxon>
        <taxon>Dothideomycetes</taxon>
        <taxon>Dothideomycetidae</taxon>
        <taxon>Mycosphaerellales</taxon>
        <taxon>Teratosphaeriaceae</taxon>
        <taxon>Friedmanniomyces</taxon>
    </lineage>
</organism>
<dbReference type="SUPFAM" id="SSF51735">
    <property type="entry name" value="NAD(P)-binding Rossmann-fold domains"/>
    <property type="match status" value="1"/>
</dbReference>
<evidence type="ECO:0000313" key="5">
    <source>
        <dbReference type="EMBL" id="KAK0993609.1"/>
    </source>
</evidence>
<dbReference type="PANTHER" id="PTHR42879">
    <property type="entry name" value="3-OXOACYL-(ACYL-CARRIER-PROTEIN) REDUCTASE"/>
    <property type="match status" value="1"/>
</dbReference>
<dbReference type="EC" id="1.1.1.100" evidence="2"/>
<dbReference type="PANTHER" id="PTHR42879:SF2">
    <property type="entry name" value="3-OXOACYL-[ACYL-CARRIER-PROTEIN] REDUCTASE FABG"/>
    <property type="match status" value="1"/>
</dbReference>
<evidence type="ECO:0000256" key="3">
    <source>
        <dbReference type="ARBA" id="ARBA00048508"/>
    </source>
</evidence>
<keyword evidence="6" id="KW-1185">Reference proteome</keyword>
<dbReference type="PRINTS" id="PR00080">
    <property type="entry name" value="SDRFAMILY"/>
</dbReference>
<dbReference type="InterPro" id="IPR050259">
    <property type="entry name" value="SDR"/>
</dbReference>
<dbReference type="Pfam" id="PF00106">
    <property type="entry name" value="adh_short"/>
    <property type="match status" value="1"/>
</dbReference>
<dbReference type="InterPro" id="IPR057326">
    <property type="entry name" value="KR_dom"/>
</dbReference>
<dbReference type="SUPFAM" id="SSF81383">
    <property type="entry name" value="F-box domain"/>
    <property type="match status" value="1"/>
</dbReference>
<dbReference type="PRINTS" id="PR00081">
    <property type="entry name" value="GDHRDH"/>
</dbReference>
<dbReference type="Proteomes" id="UP001175353">
    <property type="component" value="Unassembled WGS sequence"/>
</dbReference>
<reference evidence="5" key="1">
    <citation type="submission" date="2023-06" db="EMBL/GenBank/DDBJ databases">
        <title>Black Yeasts Isolated from many extreme environments.</title>
        <authorList>
            <person name="Coleine C."/>
            <person name="Stajich J.E."/>
            <person name="Selbmann L."/>
        </authorList>
    </citation>
    <scope>NUCLEOTIDE SEQUENCE</scope>
    <source>
        <strain evidence="5">CCFEE 5200</strain>
    </source>
</reference>
<evidence type="ECO:0000259" key="4">
    <source>
        <dbReference type="SMART" id="SM00822"/>
    </source>
</evidence>
<dbReference type="EMBL" id="JAUJLE010000059">
    <property type="protein sequence ID" value="KAK0993609.1"/>
    <property type="molecule type" value="Genomic_DNA"/>
</dbReference>
<dbReference type="AlphaFoldDB" id="A0AAN6QVR1"/>
<proteinExistence type="inferred from homology"/>